<proteinExistence type="predicted"/>
<sequence length="282" mass="28799">MVAPPSPQGAPGFAVVPQGGGARDVARVPAGPSRVLGGASTERAGAIARCSRDGAAAGCYHHGSPAAAFRAACDGARLPARYADGRSGGVHGHDDGLDVPASPSTGHGCTPASARHGAITVSAHVPSVHDADAASSSRAHDGNSTSAVQSSAIGAAAAGCTGRSNDDGSTPLPLGPPPVMLQQHAAQGGPVMMTQPPLPFSSPSVMMQQNPQSNQMMMGQPQLSALPCKRQRVDRYDNPYGQHMTGHQQETTIFNAAMGQSFGPNLQNELWGPYVRNLHINK</sequence>
<reference evidence="3" key="1">
    <citation type="journal article" date="2019" name="Nat. Commun.">
        <title>The genome of broomcorn millet.</title>
        <authorList>
            <person name="Zou C."/>
            <person name="Miki D."/>
            <person name="Li D."/>
            <person name="Tang Q."/>
            <person name="Xiao L."/>
            <person name="Rajput S."/>
            <person name="Deng P."/>
            <person name="Jia W."/>
            <person name="Huang R."/>
            <person name="Zhang M."/>
            <person name="Sun Y."/>
            <person name="Hu J."/>
            <person name="Fu X."/>
            <person name="Schnable P.S."/>
            <person name="Li F."/>
            <person name="Zhang H."/>
            <person name="Feng B."/>
            <person name="Zhu X."/>
            <person name="Liu R."/>
            <person name="Schnable J.C."/>
            <person name="Zhu J.-K."/>
            <person name="Zhang H."/>
        </authorList>
    </citation>
    <scope>NUCLEOTIDE SEQUENCE [LARGE SCALE GENOMIC DNA]</scope>
</reference>
<feature type="region of interest" description="Disordered" evidence="1">
    <location>
        <begin position="128"/>
        <end position="182"/>
    </location>
</feature>
<dbReference type="AlphaFoldDB" id="A0A3L6T7Q0"/>
<protein>
    <submittedName>
        <fullName evidence="2">Basic salivary proline-rich protein 2-like</fullName>
    </submittedName>
</protein>
<comment type="caution">
    <text evidence="2">The sequence shown here is derived from an EMBL/GenBank/DDBJ whole genome shotgun (WGS) entry which is preliminary data.</text>
</comment>
<evidence type="ECO:0000313" key="2">
    <source>
        <dbReference type="EMBL" id="RLN34331.1"/>
    </source>
</evidence>
<evidence type="ECO:0000256" key="1">
    <source>
        <dbReference type="SAM" id="MobiDB-lite"/>
    </source>
</evidence>
<keyword evidence="3" id="KW-1185">Reference proteome</keyword>
<name>A0A3L6T7Q0_PANMI</name>
<accession>A0A3L6T7Q0</accession>
<gene>
    <name evidence="2" type="ORF">C2845_PM03G03940</name>
</gene>
<feature type="region of interest" description="Disordered" evidence="1">
    <location>
        <begin position="87"/>
        <end position="113"/>
    </location>
</feature>
<dbReference type="STRING" id="4540.A0A3L6T7Q0"/>
<feature type="compositionally biased region" description="Low complexity" evidence="1">
    <location>
        <begin position="146"/>
        <end position="158"/>
    </location>
</feature>
<dbReference type="Proteomes" id="UP000275267">
    <property type="component" value="Unassembled WGS sequence"/>
</dbReference>
<evidence type="ECO:0000313" key="3">
    <source>
        <dbReference type="Proteomes" id="UP000275267"/>
    </source>
</evidence>
<dbReference type="EMBL" id="PQIB02000002">
    <property type="protein sequence ID" value="RLN34331.1"/>
    <property type="molecule type" value="Genomic_DNA"/>
</dbReference>
<organism evidence="2 3">
    <name type="scientific">Panicum miliaceum</name>
    <name type="common">Proso millet</name>
    <name type="synonym">Broomcorn millet</name>
    <dbReference type="NCBI Taxonomy" id="4540"/>
    <lineage>
        <taxon>Eukaryota</taxon>
        <taxon>Viridiplantae</taxon>
        <taxon>Streptophyta</taxon>
        <taxon>Embryophyta</taxon>
        <taxon>Tracheophyta</taxon>
        <taxon>Spermatophyta</taxon>
        <taxon>Magnoliopsida</taxon>
        <taxon>Liliopsida</taxon>
        <taxon>Poales</taxon>
        <taxon>Poaceae</taxon>
        <taxon>PACMAD clade</taxon>
        <taxon>Panicoideae</taxon>
        <taxon>Panicodae</taxon>
        <taxon>Paniceae</taxon>
        <taxon>Panicinae</taxon>
        <taxon>Panicum</taxon>
        <taxon>Panicum sect. Panicum</taxon>
    </lineage>
</organism>